<proteinExistence type="predicted"/>
<accession>A0A0B8T2M5</accession>
<dbReference type="AlphaFoldDB" id="A0A0B8T2M5"/>
<dbReference type="OrthoDB" id="713652at2"/>
<comment type="caution">
    <text evidence="1">The sequence shown here is derived from an EMBL/GenBank/DDBJ whole genome shotgun (WGS) entry which is preliminary data.</text>
</comment>
<evidence type="ECO:0000313" key="2">
    <source>
        <dbReference type="Proteomes" id="UP000031802"/>
    </source>
</evidence>
<evidence type="ECO:0000313" key="1">
    <source>
        <dbReference type="EMBL" id="KGE13123.1"/>
    </source>
</evidence>
<protein>
    <submittedName>
        <fullName evidence="1">Uncharacterized protein</fullName>
    </submittedName>
</protein>
<sequence length="129" mass="15322">MFAKLIAIDSQKIGTVNFHAYVVKMDKEEIGFAIYIDDLPSPLLYFCKDNPDSITFRINNDQFLSIVKNSKFNKDERKCLYKDFEFFLRAMEERATAYIFKNATVKYISNSRDIIRYKNYYISGRLDMF</sequence>
<dbReference type="RefSeq" id="WP_037501538.1">
    <property type="nucleotide sequence ID" value="NZ_JJMU01000057.1"/>
</dbReference>
<dbReference type="EMBL" id="JJMU01000057">
    <property type="protein sequence ID" value="KGE13123.1"/>
    <property type="molecule type" value="Genomic_DNA"/>
</dbReference>
<dbReference type="Proteomes" id="UP000031802">
    <property type="component" value="Unassembled WGS sequence"/>
</dbReference>
<organism evidence="1 2">
    <name type="scientific">Sphingobacterium deserti</name>
    <dbReference type="NCBI Taxonomy" id="1229276"/>
    <lineage>
        <taxon>Bacteria</taxon>
        <taxon>Pseudomonadati</taxon>
        <taxon>Bacteroidota</taxon>
        <taxon>Sphingobacteriia</taxon>
        <taxon>Sphingobacteriales</taxon>
        <taxon>Sphingobacteriaceae</taxon>
        <taxon>Sphingobacterium</taxon>
    </lineage>
</organism>
<reference evidence="2" key="1">
    <citation type="submission" date="2014-04" db="EMBL/GenBank/DDBJ databases">
        <title>Whole-Genome optical mapping and complete genome sequence of Sphingobacterium deserti sp. nov., a new spaces isolated from desert in the west of China.</title>
        <authorList>
            <person name="Teng C."/>
            <person name="Zhou Z."/>
            <person name="Li X."/>
            <person name="Chen M."/>
            <person name="Lin M."/>
            <person name="Wang L."/>
            <person name="Su S."/>
            <person name="Zhang C."/>
            <person name="Zhang W."/>
        </authorList>
    </citation>
    <scope>NUCLEOTIDE SEQUENCE [LARGE SCALE GENOMIC DNA]</scope>
    <source>
        <strain evidence="2">ACCC05744</strain>
    </source>
</reference>
<gene>
    <name evidence="1" type="ORF">DI53_3092</name>
</gene>
<keyword evidence="2" id="KW-1185">Reference proteome</keyword>
<name>A0A0B8T2M5_9SPHI</name>
<reference evidence="1 2" key="2">
    <citation type="journal article" date="2015" name="PLoS ONE">
        <title>Whole-Genome Optical Mapping and Finished Genome Sequence of Sphingobacterium deserti sp. nov., a New Species Isolated from the Western Desert of China.</title>
        <authorList>
            <person name="Teng C."/>
            <person name="Zhou Z."/>
            <person name="Molnar I."/>
            <person name="Li X."/>
            <person name="Tang R."/>
            <person name="Chen M."/>
            <person name="Wang L."/>
            <person name="Su S."/>
            <person name="Zhang W."/>
            <person name="Lin M."/>
        </authorList>
    </citation>
    <scope>NUCLEOTIDE SEQUENCE [LARGE SCALE GENOMIC DNA]</scope>
    <source>
        <strain evidence="2">ACCC05744</strain>
    </source>
</reference>
<dbReference type="PATRIC" id="fig|1229276.3.peg.3196"/>